<dbReference type="OrthoDB" id="159578at2"/>
<sequence length="159" mass="18360">MAEARQEFPIETQLKKDIQDAQRNRDQLRLDTLRMALGSIHNLEVARTDRKHAEFGQPLTEADCIKVLEQEVKKRNQAIPLYKQGGRTDLAEKEQHEMEILQVYLQSSQMSDDELQALITQLIELHGKEFRKVMPLAAKETKGRADGGRVQRLVRELTQ</sequence>
<keyword evidence="1" id="KW-0808">Transferase</keyword>
<dbReference type="InterPro" id="IPR023168">
    <property type="entry name" value="GatB_Yqey_C_2"/>
</dbReference>
<gene>
    <name evidence="1" type="ORF">KDI_13840</name>
</gene>
<dbReference type="Gene3D" id="1.10.10.410">
    <property type="match status" value="1"/>
</dbReference>
<dbReference type="PANTHER" id="PTHR28055">
    <property type="entry name" value="ALTERED INHERITANCE OF MITOCHONDRIA PROTEIN 41, MITOCHONDRIAL"/>
    <property type="match status" value="1"/>
</dbReference>
<protein>
    <submittedName>
        <fullName evidence="1">Aspartyl-tRNA amidotransferase subunit B</fullName>
    </submittedName>
</protein>
<dbReference type="EMBL" id="BIXY01000015">
    <property type="protein sequence ID" value="GCF07820.1"/>
    <property type="molecule type" value="Genomic_DNA"/>
</dbReference>
<proteinExistence type="predicted"/>
<dbReference type="SUPFAM" id="SSF89095">
    <property type="entry name" value="GatB/YqeY motif"/>
    <property type="match status" value="1"/>
</dbReference>
<evidence type="ECO:0000313" key="1">
    <source>
        <dbReference type="EMBL" id="GCF07820.1"/>
    </source>
</evidence>
<dbReference type="Proteomes" id="UP000322530">
    <property type="component" value="Unassembled WGS sequence"/>
</dbReference>
<dbReference type="InterPro" id="IPR003789">
    <property type="entry name" value="Asn/Gln_tRNA_amidoTrase-B-like"/>
</dbReference>
<keyword evidence="2" id="KW-1185">Reference proteome</keyword>
<accession>A0A5A5T8L4</accession>
<dbReference type="Gene3D" id="1.10.1510.10">
    <property type="entry name" value="Uncharacterised protein YqeY/AIM41 PF09424, N-terminal domain"/>
    <property type="match status" value="1"/>
</dbReference>
<dbReference type="PANTHER" id="PTHR28055:SF1">
    <property type="entry name" value="ALTERED INHERITANCE OF MITOCHONDRIA PROTEIN 41, MITOCHONDRIAL"/>
    <property type="match status" value="1"/>
</dbReference>
<evidence type="ECO:0000313" key="2">
    <source>
        <dbReference type="Proteomes" id="UP000322530"/>
    </source>
</evidence>
<reference evidence="1 2" key="1">
    <citation type="submission" date="2019-01" db="EMBL/GenBank/DDBJ databases">
        <title>Draft genome sequence of Dictyobacter sp. Uno17.</title>
        <authorList>
            <person name="Wang C.M."/>
            <person name="Zheng Y."/>
            <person name="Sakai Y."/>
            <person name="Abe K."/>
            <person name="Yokota A."/>
            <person name="Yabe S."/>
        </authorList>
    </citation>
    <scope>NUCLEOTIDE SEQUENCE [LARGE SCALE GENOMIC DNA]</scope>
    <source>
        <strain evidence="1 2">Uno17</strain>
    </source>
</reference>
<organism evidence="1 2">
    <name type="scientific">Dictyobacter arantiisoli</name>
    <dbReference type="NCBI Taxonomy" id="2014874"/>
    <lineage>
        <taxon>Bacteria</taxon>
        <taxon>Bacillati</taxon>
        <taxon>Chloroflexota</taxon>
        <taxon>Ktedonobacteria</taxon>
        <taxon>Ktedonobacterales</taxon>
        <taxon>Dictyobacteraceae</taxon>
        <taxon>Dictyobacter</taxon>
    </lineage>
</organism>
<comment type="caution">
    <text evidence="1">The sequence shown here is derived from an EMBL/GenBank/DDBJ whole genome shotgun (WGS) entry which is preliminary data.</text>
</comment>
<dbReference type="GO" id="GO:0016740">
    <property type="term" value="F:transferase activity"/>
    <property type="evidence" value="ECO:0007669"/>
    <property type="project" value="UniProtKB-KW"/>
</dbReference>
<dbReference type="GO" id="GO:0016884">
    <property type="term" value="F:carbon-nitrogen ligase activity, with glutamine as amido-N-donor"/>
    <property type="evidence" value="ECO:0007669"/>
    <property type="project" value="InterPro"/>
</dbReference>
<dbReference type="AlphaFoldDB" id="A0A5A5T8L4"/>
<dbReference type="InterPro" id="IPR019004">
    <property type="entry name" value="YqeY/Aim41"/>
</dbReference>
<dbReference type="InterPro" id="IPR042184">
    <property type="entry name" value="YqeY/Aim41_N"/>
</dbReference>
<dbReference type="Pfam" id="PF09424">
    <property type="entry name" value="YqeY"/>
    <property type="match status" value="1"/>
</dbReference>
<dbReference type="RefSeq" id="WP_149400830.1">
    <property type="nucleotide sequence ID" value="NZ_BIXY01000015.1"/>
</dbReference>
<name>A0A5A5T8L4_9CHLR</name>